<evidence type="ECO:0000256" key="4">
    <source>
        <dbReference type="ARBA" id="ARBA00023134"/>
    </source>
</evidence>
<feature type="region of interest" description="Disordered" evidence="5">
    <location>
        <begin position="1"/>
        <end position="22"/>
    </location>
</feature>
<dbReference type="Proteomes" id="UP000189705">
    <property type="component" value="Unplaced"/>
</dbReference>
<evidence type="ECO:0000256" key="2">
    <source>
        <dbReference type="ARBA" id="ARBA00022741"/>
    </source>
</evidence>
<reference evidence="8" key="1">
    <citation type="submission" date="2025-08" db="UniProtKB">
        <authorList>
            <consortium name="RefSeq"/>
        </authorList>
    </citation>
    <scope>IDENTIFICATION</scope>
</reference>
<proteinExistence type="inferred from homology"/>
<keyword evidence="3" id="KW-0378">Hydrolase</keyword>
<feature type="domain" description="IRG-type G" evidence="6">
    <location>
        <begin position="60"/>
        <end position="201"/>
    </location>
</feature>
<keyword evidence="2" id="KW-0547">Nucleotide-binding</keyword>
<protein>
    <submittedName>
        <fullName evidence="8">Interferon-inducible GTPase 5-like</fullName>
    </submittedName>
</protein>
<dbReference type="InterPro" id="IPR007743">
    <property type="entry name" value="Immunity-related_GTPase-like"/>
</dbReference>
<keyword evidence="7" id="KW-1185">Reference proteome</keyword>
<dbReference type="RefSeq" id="XP_025050875.1">
    <property type="nucleotide sequence ID" value="XM_025195090.1"/>
</dbReference>
<evidence type="ECO:0000256" key="1">
    <source>
        <dbReference type="ARBA" id="ARBA00005429"/>
    </source>
</evidence>
<evidence type="ECO:0000256" key="3">
    <source>
        <dbReference type="ARBA" id="ARBA00022801"/>
    </source>
</evidence>
<accession>A0A3Q0FXI6</accession>
<dbReference type="FunFam" id="3.40.50.300:FF:000541">
    <property type="entry name" value="Immunity related GTPase M"/>
    <property type="match status" value="1"/>
</dbReference>
<dbReference type="KEGG" id="asn:102372277"/>
<evidence type="ECO:0000313" key="7">
    <source>
        <dbReference type="Proteomes" id="UP000189705"/>
    </source>
</evidence>
<name>A0A3Q0FXI6_ALLSI</name>
<dbReference type="InParanoid" id="A0A3Q0FXI6"/>
<dbReference type="GO" id="GO:0016020">
    <property type="term" value="C:membrane"/>
    <property type="evidence" value="ECO:0007669"/>
    <property type="project" value="InterPro"/>
</dbReference>
<dbReference type="InterPro" id="IPR027417">
    <property type="entry name" value="P-loop_NTPase"/>
</dbReference>
<dbReference type="InterPro" id="IPR030385">
    <property type="entry name" value="G_IRG_dom"/>
</dbReference>
<sequence length="201" mass="22051">MARQQRTGATIAGASEDLDPEAISHVPQEKLKKLKAALEKGDLTAAAKNAQEMLDDAEKISLHIAITGVTGSGKSSFLNAMRGLDDGDEGAADIGVLETTSKPAPFPHPQDPNITFWDLPGIGTPAFPEDTYLQQVEFGRYDFFIIISSTRFTDKDIKLALEIQSLGKSFYFVRSKVDQDLDNERRLYNESGFLKKPSASR</sequence>
<dbReference type="GO" id="GO:0005525">
    <property type="term" value="F:GTP binding"/>
    <property type="evidence" value="ECO:0007669"/>
    <property type="project" value="UniProtKB-KW"/>
</dbReference>
<evidence type="ECO:0000259" key="6">
    <source>
        <dbReference type="PROSITE" id="PS51716"/>
    </source>
</evidence>
<evidence type="ECO:0000256" key="5">
    <source>
        <dbReference type="SAM" id="MobiDB-lite"/>
    </source>
</evidence>
<dbReference type="PANTHER" id="PTHR32341">
    <property type="entry name" value="INTERFERON-INDUCIBLE GTPASE"/>
    <property type="match status" value="1"/>
</dbReference>
<dbReference type="Pfam" id="PF05049">
    <property type="entry name" value="IIGP"/>
    <property type="match status" value="1"/>
</dbReference>
<dbReference type="SUPFAM" id="SSF52540">
    <property type="entry name" value="P-loop containing nucleoside triphosphate hydrolases"/>
    <property type="match status" value="1"/>
</dbReference>
<dbReference type="Gene3D" id="3.40.50.300">
    <property type="entry name" value="P-loop containing nucleotide triphosphate hydrolases"/>
    <property type="match status" value="1"/>
</dbReference>
<gene>
    <name evidence="8" type="primary">LOC102372277</name>
</gene>
<dbReference type="PANTHER" id="PTHR32341:SF10">
    <property type="entry name" value="INTERFERON-INDUCIBLE GTPASE 5"/>
    <property type="match status" value="1"/>
</dbReference>
<dbReference type="GO" id="GO:0016787">
    <property type="term" value="F:hydrolase activity"/>
    <property type="evidence" value="ECO:0007669"/>
    <property type="project" value="UniProtKB-KW"/>
</dbReference>
<dbReference type="InterPro" id="IPR051515">
    <property type="entry name" value="IRG"/>
</dbReference>
<dbReference type="PROSITE" id="PS51716">
    <property type="entry name" value="G_IRG"/>
    <property type="match status" value="1"/>
</dbReference>
<dbReference type="AlphaFoldDB" id="A0A3Q0FXI6"/>
<evidence type="ECO:0000313" key="8">
    <source>
        <dbReference type="RefSeq" id="XP_025050875.1"/>
    </source>
</evidence>
<organism evidence="7 8">
    <name type="scientific">Alligator sinensis</name>
    <name type="common">Chinese alligator</name>
    <dbReference type="NCBI Taxonomy" id="38654"/>
    <lineage>
        <taxon>Eukaryota</taxon>
        <taxon>Metazoa</taxon>
        <taxon>Chordata</taxon>
        <taxon>Craniata</taxon>
        <taxon>Vertebrata</taxon>
        <taxon>Euteleostomi</taxon>
        <taxon>Archelosauria</taxon>
        <taxon>Archosauria</taxon>
        <taxon>Crocodylia</taxon>
        <taxon>Alligatoridae</taxon>
        <taxon>Alligatorinae</taxon>
        <taxon>Alligator</taxon>
    </lineage>
</organism>
<dbReference type="GeneID" id="102372277"/>
<keyword evidence="4" id="KW-0342">GTP-binding</keyword>
<comment type="similarity">
    <text evidence="1">Belongs to the TRAFAC class dynamin-like GTPase superfamily. IRG family.</text>
</comment>